<dbReference type="Pfam" id="PF13638">
    <property type="entry name" value="PIN_4"/>
    <property type="match status" value="1"/>
</dbReference>
<keyword evidence="3" id="KW-0539">Nucleus</keyword>
<dbReference type="STRING" id="1071383.J7SBD2"/>
<dbReference type="InterPro" id="IPR049014">
    <property type="entry name" value="SWT1_C"/>
</dbReference>
<dbReference type="PANTHER" id="PTHR16161:SF0">
    <property type="entry name" value="TRANSCRIPTIONAL PROTEIN SWT1"/>
    <property type="match status" value="1"/>
</dbReference>
<comment type="similarity">
    <text evidence="4">Belongs to the SWT1 family.</text>
</comment>
<dbReference type="GO" id="GO:0071032">
    <property type="term" value="P:nuclear mRNA surveillance of mRNP export"/>
    <property type="evidence" value="ECO:0007669"/>
    <property type="project" value="EnsemblFungi"/>
</dbReference>
<dbReference type="CDD" id="cd18727">
    <property type="entry name" value="PIN_Swt1-like"/>
    <property type="match status" value="1"/>
</dbReference>
<dbReference type="HOGENOM" id="CLU_048317_0_0_1"/>
<feature type="region of interest" description="Disordered" evidence="6">
    <location>
        <begin position="1"/>
        <end position="24"/>
    </location>
</feature>
<dbReference type="SMART" id="SM00670">
    <property type="entry name" value="PINc"/>
    <property type="match status" value="1"/>
</dbReference>
<keyword evidence="9" id="KW-1185">Reference proteome</keyword>
<dbReference type="Gene3D" id="3.40.50.1010">
    <property type="entry name" value="5'-nuclease"/>
    <property type="match status" value="1"/>
</dbReference>
<dbReference type="InterPro" id="IPR002716">
    <property type="entry name" value="PIN_dom"/>
</dbReference>
<evidence type="ECO:0000313" key="8">
    <source>
        <dbReference type="EMBL" id="CCK72961.1"/>
    </source>
</evidence>
<dbReference type="OrthoDB" id="2017974at2759"/>
<organism evidence="8 9">
    <name type="scientific">Huiozyma naganishii (strain ATCC MYA-139 / BCRC 22969 / CBS 8797 / KCTC 17520 / NBRC 10181 / NCYC 3082 / Yp74L-3)</name>
    <name type="common">Yeast</name>
    <name type="synonym">Kazachstania naganishii</name>
    <dbReference type="NCBI Taxonomy" id="1071383"/>
    <lineage>
        <taxon>Eukaryota</taxon>
        <taxon>Fungi</taxon>
        <taxon>Dikarya</taxon>
        <taxon>Ascomycota</taxon>
        <taxon>Saccharomycotina</taxon>
        <taxon>Saccharomycetes</taxon>
        <taxon>Saccharomycetales</taxon>
        <taxon>Saccharomycetaceae</taxon>
        <taxon>Huiozyma</taxon>
    </lineage>
</organism>
<dbReference type="OMA" id="HHIIVIP"/>
<feature type="region of interest" description="Disordered" evidence="6">
    <location>
        <begin position="52"/>
        <end position="126"/>
    </location>
</feature>
<evidence type="ECO:0000256" key="3">
    <source>
        <dbReference type="ARBA" id="ARBA00023242"/>
    </source>
</evidence>
<evidence type="ECO:0000256" key="5">
    <source>
        <dbReference type="ARBA" id="ARBA00074620"/>
    </source>
</evidence>
<dbReference type="PANTHER" id="PTHR16161">
    <property type="entry name" value="TRANSCRIPTIONAL PROTEIN SWT1"/>
    <property type="match status" value="1"/>
</dbReference>
<dbReference type="InterPro" id="IPR029060">
    <property type="entry name" value="PIN-like_dom_sf"/>
</dbReference>
<evidence type="ECO:0000256" key="6">
    <source>
        <dbReference type="SAM" id="MobiDB-lite"/>
    </source>
</evidence>
<feature type="compositionally biased region" description="Basic and acidic residues" evidence="6">
    <location>
        <begin position="75"/>
        <end position="90"/>
    </location>
</feature>
<reference evidence="9" key="2">
    <citation type="submission" date="2012-08" db="EMBL/GenBank/DDBJ databases">
        <title>Genome sequence of Kazachstania naganishii.</title>
        <authorList>
            <person name="Gordon J.L."/>
            <person name="Armisen D."/>
            <person name="Proux-Wera E."/>
            <person name="OhEigeartaigh S.S."/>
            <person name="Byrne K.P."/>
            <person name="Wolfe K.H."/>
        </authorList>
    </citation>
    <scope>NUCLEOTIDE SEQUENCE [LARGE SCALE GENOMIC DNA]</scope>
    <source>
        <strain evidence="9">ATCC MYA-139 / BCRC 22969 / CBS 8797 / CCRC 22969 / KCTC 17520 / NBRC 10181 / NCYC 3082</strain>
    </source>
</reference>
<evidence type="ECO:0000256" key="1">
    <source>
        <dbReference type="ARBA" id="ARBA00004123"/>
    </source>
</evidence>
<dbReference type="SUPFAM" id="SSF88723">
    <property type="entry name" value="PIN domain-like"/>
    <property type="match status" value="1"/>
</dbReference>
<feature type="compositionally biased region" description="Basic and acidic residues" evidence="6">
    <location>
        <begin position="116"/>
        <end position="126"/>
    </location>
</feature>
<dbReference type="KEGG" id="kng:KNAG_0M01080"/>
<evidence type="ECO:0000313" key="9">
    <source>
        <dbReference type="Proteomes" id="UP000006310"/>
    </source>
</evidence>
<evidence type="ECO:0000256" key="4">
    <source>
        <dbReference type="ARBA" id="ARBA00060839"/>
    </source>
</evidence>
<dbReference type="InterPro" id="IPR052626">
    <property type="entry name" value="SWT1_Regulator"/>
</dbReference>
<reference evidence="8 9" key="1">
    <citation type="journal article" date="2011" name="Proc. Natl. Acad. Sci. U.S.A.">
        <title>Evolutionary erosion of yeast sex chromosomes by mating-type switching accidents.</title>
        <authorList>
            <person name="Gordon J.L."/>
            <person name="Armisen D."/>
            <person name="Proux-Wera E."/>
            <person name="Oheigeartaigh S.S."/>
            <person name="Byrne K.P."/>
            <person name="Wolfe K.H."/>
        </authorList>
    </citation>
    <scope>NUCLEOTIDE SEQUENCE [LARGE SCALE GENOMIC DNA]</scope>
    <source>
        <strain evidence="9">ATCC MYA-139 / BCRC 22969 / CBS 8797 / CCRC 22969 / KCTC 17520 / NBRC 10181 / NCYC 3082</strain>
    </source>
</reference>
<evidence type="ECO:0000256" key="2">
    <source>
        <dbReference type="ARBA" id="ARBA00023163"/>
    </source>
</evidence>
<dbReference type="FunFam" id="3.40.50.1010:FF:000045">
    <property type="entry name" value="Transcriptional protein swt1"/>
    <property type="match status" value="1"/>
</dbReference>
<protein>
    <recommendedName>
        <fullName evidence="5">Transcriptional protein SWT1</fullName>
    </recommendedName>
</protein>
<accession>J7SBD2</accession>
<gene>
    <name evidence="8" type="primary">KNAG0M01080</name>
    <name evidence="8" type="ordered locus">KNAG_0M01080</name>
</gene>
<dbReference type="Proteomes" id="UP000006310">
    <property type="component" value="Chromosome 13"/>
</dbReference>
<keyword evidence="2" id="KW-0804">Transcription</keyword>
<name>J7SBD2_HUIN7</name>
<proteinExistence type="inferred from homology"/>
<dbReference type="GO" id="GO:0004521">
    <property type="term" value="F:RNA endonuclease activity"/>
    <property type="evidence" value="ECO:0007669"/>
    <property type="project" value="EnsemblFungi"/>
</dbReference>
<dbReference type="GeneID" id="34528741"/>
<feature type="domain" description="PIN" evidence="7">
    <location>
        <begin position="174"/>
        <end position="292"/>
    </location>
</feature>
<sequence>MVLQSIHSGRSNARSNRQASMEPSATQLHALKQITKSDHKYSLADLDRIIMHDGEDGSEPNMKQHNKTRARRRKIQDEQRNDSDTAKRDTLYNVQNNSSEHIEVGSGSKQPNLFGKNEEGQEDVHRKDMDDEMEIESVSNYLSDQRTHPIENKYSRLRLNETDNISMDPKRLQTAFILDSNFIISHLQTLEGLKQLSEQYHHIIVIPRTVIKELDGLKTSNNAEISKLARAGNDWIYKNLANLHSGIIGQKLKQRINPAATKDDSILDCCLYFKEIIGCFTILLSNDKNLCLKALTEEVLTVSYRKGMTSELIAQRAYQENMLKFGDGSGTNIDNIGGSKGDQVLERTKENLLDNVHEEGAGIFEQIEKLAVAAVNKCMIESYGNDLALIGFDPNNLSSLHDCVTCICEYWISVFSGYLNNSSLNHMDQWKGLPDVLLRPPETLQDLDNLISFWKEALEYIFLCSEEFEHEQLQRLFHEWDQFI</sequence>
<comment type="subcellular location">
    <subcellularLocation>
        <location evidence="1">Nucleus</location>
    </subcellularLocation>
</comment>
<dbReference type="AlphaFoldDB" id="J7SBD2"/>
<feature type="compositionally biased region" description="Basic residues" evidence="6">
    <location>
        <begin position="64"/>
        <end position="74"/>
    </location>
</feature>
<evidence type="ECO:0000259" key="7">
    <source>
        <dbReference type="SMART" id="SM00670"/>
    </source>
</evidence>
<dbReference type="EMBL" id="HE978326">
    <property type="protein sequence ID" value="CCK72961.1"/>
    <property type="molecule type" value="Genomic_DNA"/>
</dbReference>
<dbReference type="GO" id="GO:0005737">
    <property type="term" value="C:cytoplasm"/>
    <property type="evidence" value="ECO:0007669"/>
    <property type="project" value="EnsemblFungi"/>
</dbReference>
<dbReference type="RefSeq" id="XP_022467205.1">
    <property type="nucleotide sequence ID" value="XM_022610961.1"/>
</dbReference>
<dbReference type="GO" id="GO:0005634">
    <property type="term" value="C:nucleus"/>
    <property type="evidence" value="ECO:0007669"/>
    <property type="project" value="UniProtKB-SubCell"/>
</dbReference>
<dbReference type="eggNOG" id="KOG4689">
    <property type="taxonomic scope" value="Eukaryota"/>
</dbReference>
<dbReference type="Pfam" id="PF21693">
    <property type="entry name" value="SWT1_3rd"/>
    <property type="match status" value="1"/>
</dbReference>